<reference evidence="3" key="1">
    <citation type="submission" date="2023-09" db="EMBL/GenBank/DDBJ databases">
        <authorList>
            <person name="Li S."/>
            <person name="Li X."/>
            <person name="Zhang C."/>
            <person name="Zhao Z."/>
        </authorList>
    </citation>
    <scope>NUCLEOTIDE SEQUENCE [LARGE SCALE GENOMIC DNA]</scope>
    <source>
        <strain evidence="3">SQ345</strain>
    </source>
</reference>
<dbReference type="InterPro" id="IPR022604">
    <property type="entry name" value="DUF2955"/>
</dbReference>
<feature type="transmembrane region" description="Helical" evidence="1">
    <location>
        <begin position="285"/>
        <end position="302"/>
    </location>
</feature>
<gene>
    <name evidence="2" type="ORF">RI845_16120</name>
</gene>
<accession>A0ABY9TIJ4</accession>
<name>A0ABY9TIJ4_9GAMM</name>
<feature type="transmembrane region" description="Helical" evidence="1">
    <location>
        <begin position="189"/>
        <end position="222"/>
    </location>
</feature>
<dbReference type="RefSeq" id="WP_348387196.1">
    <property type="nucleotide sequence ID" value="NZ_CP134146.1"/>
</dbReference>
<feature type="transmembrane region" description="Helical" evidence="1">
    <location>
        <begin position="20"/>
        <end position="47"/>
    </location>
</feature>
<organism evidence="2 3">
    <name type="scientific">Thalassotalea nanhaiensis</name>
    <dbReference type="NCBI Taxonomy" id="3065648"/>
    <lineage>
        <taxon>Bacteria</taxon>
        <taxon>Pseudomonadati</taxon>
        <taxon>Pseudomonadota</taxon>
        <taxon>Gammaproteobacteria</taxon>
        <taxon>Alteromonadales</taxon>
        <taxon>Colwelliaceae</taxon>
        <taxon>Thalassotalea</taxon>
    </lineage>
</organism>
<feature type="transmembrane region" description="Helical" evidence="1">
    <location>
        <begin position="88"/>
        <end position="108"/>
    </location>
</feature>
<feature type="transmembrane region" description="Helical" evidence="1">
    <location>
        <begin position="314"/>
        <end position="339"/>
    </location>
</feature>
<dbReference type="EMBL" id="CP134146">
    <property type="protein sequence ID" value="WNC68038.1"/>
    <property type="molecule type" value="Genomic_DNA"/>
</dbReference>
<feature type="transmembrane region" description="Helical" evidence="1">
    <location>
        <begin position="59"/>
        <end position="81"/>
    </location>
</feature>
<proteinExistence type="predicted"/>
<keyword evidence="1" id="KW-1133">Transmembrane helix</keyword>
<protein>
    <submittedName>
        <fullName evidence="2">DUF2955 domain-containing protein</fullName>
    </submittedName>
</protein>
<keyword evidence="3" id="KW-1185">Reference proteome</keyword>
<keyword evidence="1" id="KW-0472">Membrane</keyword>
<sequence length="350" mass="38265">MIAAFNNALHQQTPERIRIIRFTVGLTLAIAISFGFNWPLAFITAVFTAKFLGTDAEKLPFKVLLGIFIVSLTAFCAGILVTRFLLPFPIVFILIMTLIIFLVSYWGYSGGNDFVITMLLVGFTLVPMLGLFKQEVASVVTIGFLFSCLMALVITMIMHELIPDKPNTQYKDKEEKEGLKLQSTRFQLALLSTIIIMPAIVFFFYFGLTSSMLILVFIAILAQKPDLLMGMQGSKALLVGNTIGGLVAIAVYKLLLIAPTYTALVLLFAVVNIYFAKLIFSDKPLAPLFAMAITTVIILISSGSTGDAGAGGKFYIRILQIGAACGYIIFATYLTAPLLTQIKSAYKAKI</sequence>
<dbReference type="Proteomes" id="UP001248581">
    <property type="component" value="Chromosome"/>
</dbReference>
<evidence type="ECO:0000313" key="3">
    <source>
        <dbReference type="Proteomes" id="UP001248581"/>
    </source>
</evidence>
<evidence type="ECO:0000256" key="1">
    <source>
        <dbReference type="SAM" id="Phobius"/>
    </source>
</evidence>
<feature type="transmembrane region" description="Helical" evidence="1">
    <location>
        <begin position="261"/>
        <end position="280"/>
    </location>
</feature>
<keyword evidence="1" id="KW-0812">Transmembrane</keyword>
<feature type="transmembrane region" description="Helical" evidence="1">
    <location>
        <begin position="234"/>
        <end position="255"/>
    </location>
</feature>
<feature type="transmembrane region" description="Helical" evidence="1">
    <location>
        <begin position="114"/>
        <end position="132"/>
    </location>
</feature>
<feature type="transmembrane region" description="Helical" evidence="1">
    <location>
        <begin position="139"/>
        <end position="158"/>
    </location>
</feature>
<dbReference type="Pfam" id="PF11168">
    <property type="entry name" value="DUF2955"/>
    <property type="match status" value="1"/>
</dbReference>
<evidence type="ECO:0000313" key="2">
    <source>
        <dbReference type="EMBL" id="WNC68038.1"/>
    </source>
</evidence>